<evidence type="ECO:0000256" key="1">
    <source>
        <dbReference type="ARBA" id="ARBA00009820"/>
    </source>
</evidence>
<proteinExistence type="inferred from homology"/>
<comment type="caution">
    <text evidence="2">The sequence shown here is derived from an EMBL/GenBank/DDBJ whole genome shotgun (WGS) entry which is preliminary data.</text>
</comment>
<dbReference type="Pfam" id="PF07676">
    <property type="entry name" value="PD40"/>
    <property type="match status" value="4"/>
</dbReference>
<dbReference type="Gene3D" id="2.120.10.30">
    <property type="entry name" value="TolB, C-terminal domain"/>
    <property type="match status" value="1"/>
</dbReference>
<dbReference type="InterPro" id="IPR011042">
    <property type="entry name" value="6-blade_b-propeller_TolB-like"/>
</dbReference>
<protein>
    <recommendedName>
        <fullName evidence="3">Dipeptidyl-peptidase 5</fullName>
    </recommendedName>
</protein>
<dbReference type="EMBL" id="SNRY01001624">
    <property type="protein sequence ID" value="KAA6329582.1"/>
    <property type="molecule type" value="Genomic_DNA"/>
</dbReference>
<dbReference type="AlphaFoldDB" id="A0A5J4R779"/>
<dbReference type="PANTHER" id="PTHR36842:SF1">
    <property type="entry name" value="PROTEIN TOLB"/>
    <property type="match status" value="1"/>
</dbReference>
<dbReference type="PANTHER" id="PTHR36842">
    <property type="entry name" value="PROTEIN TOLB HOMOLOG"/>
    <property type="match status" value="1"/>
</dbReference>
<comment type="similarity">
    <text evidence="1">Belongs to the TolB family.</text>
</comment>
<dbReference type="InterPro" id="IPR011659">
    <property type="entry name" value="WD40"/>
</dbReference>
<name>A0A5J4R779_9ZZZZ</name>
<gene>
    <name evidence="2" type="ORF">EZS27_021625</name>
</gene>
<organism evidence="2">
    <name type="scientific">termite gut metagenome</name>
    <dbReference type="NCBI Taxonomy" id="433724"/>
    <lineage>
        <taxon>unclassified sequences</taxon>
        <taxon>metagenomes</taxon>
        <taxon>organismal metagenomes</taxon>
    </lineage>
</organism>
<accession>A0A5J4R779</accession>
<evidence type="ECO:0008006" key="3">
    <source>
        <dbReference type="Google" id="ProtNLM"/>
    </source>
</evidence>
<evidence type="ECO:0000313" key="2">
    <source>
        <dbReference type="EMBL" id="KAA6329582.1"/>
    </source>
</evidence>
<dbReference type="SUPFAM" id="SSF82171">
    <property type="entry name" value="DPP6 N-terminal domain-like"/>
    <property type="match status" value="1"/>
</dbReference>
<sequence>MKYIRYAFLGFFGLCTNTLQAQNSQVTSYLEIIDVNSGQRTLVKEFPYLIEAPNWTPDGKWLVYNSQGKLYGISPDSPSEPQHINTGFAQNCNNDHVISSDGKHVAISHGTKEDRKSRIYTLSIEGSTPRLITPLAPSYLHGWSPDGKTLAYCAERNGNFDVYTLPVEGGEEVRLTTDNDLDDGPEFSPDGQYIWFNSSRTGLMQVWRMKTDGSEQTQITFDQNLNSWFPHVSPDGKSVAFIAYYKGDLKPNEHLPNKNVELRFIPAKGGTPKTLIKLFGGQGTINVNSWAPDSKRFAFVSYKLNQ</sequence>
<reference evidence="2" key="1">
    <citation type="submission" date="2019-03" db="EMBL/GenBank/DDBJ databases">
        <title>Single cell metagenomics reveals metabolic interactions within the superorganism composed of flagellate Streblomastix strix and complex community of Bacteroidetes bacteria on its surface.</title>
        <authorList>
            <person name="Treitli S.C."/>
            <person name="Kolisko M."/>
            <person name="Husnik F."/>
            <person name="Keeling P."/>
            <person name="Hampl V."/>
        </authorList>
    </citation>
    <scope>NUCLEOTIDE SEQUENCE</scope>
    <source>
        <strain evidence="2">STM</strain>
    </source>
</reference>